<dbReference type="PANTHER" id="PTHR35149">
    <property type="entry name" value="SLL5132 PROTEIN"/>
    <property type="match status" value="1"/>
</dbReference>
<dbReference type="AlphaFoldDB" id="A0A1T4R9J2"/>
<dbReference type="Pfam" id="PF07510">
    <property type="entry name" value="GmrSD_C"/>
    <property type="match status" value="1"/>
</dbReference>
<reference evidence="3 4" key="1">
    <citation type="submission" date="2017-02" db="EMBL/GenBank/DDBJ databases">
        <authorList>
            <person name="Peterson S.W."/>
        </authorList>
    </citation>
    <scope>NUCLEOTIDE SEQUENCE [LARGE SCALE GENOMIC DNA]</scope>
    <source>
        <strain evidence="3 4">ATCC 43854</strain>
    </source>
</reference>
<evidence type="ECO:0000259" key="1">
    <source>
        <dbReference type="Pfam" id="PF03235"/>
    </source>
</evidence>
<dbReference type="InterPro" id="IPR011089">
    <property type="entry name" value="GmrSD_C"/>
</dbReference>
<evidence type="ECO:0000259" key="2">
    <source>
        <dbReference type="Pfam" id="PF07510"/>
    </source>
</evidence>
<accession>A0A1T4R9J2</accession>
<proteinExistence type="predicted"/>
<protein>
    <submittedName>
        <fullName evidence="3">Uncharacterized conserved protein, contains ParB-like and HNH nuclease domains</fullName>
    </submittedName>
</protein>
<name>A0A1T4R9J2_9BACT</name>
<sequence length="626" mass="72689">MAKEIEPKLKLISDYLTFGKDDKFVIPEYQRGYSWTKTQCDKLWQDIESFTNSGATDPYFFGTVIVDCSKENQFSLIDGQQRTTTFLLLLKALLVRLQEVLNVFKRDETSEDLEDSLKEYRNKIISILYKAEESDDRNKILKNWELAKGIIFLENNSINEPYKNDLHAILGAKDFDEAAASVTTLYKKKKDNKYTSFFKNFKFFYETLSDYSESRLNTFAKVFLKKCQVIEIRSWQIEQAITMFNSLNSTGLPLSDADIISAKLYSNAGDKKEKFNKLWEKINDLATELNSRNVIDMDSILQQNMYMQRAADKEYMTSGKPDVTTPGLRNYYTDLKKELLDNPIELCERFIKIAKIWDAVKDYPIVKLLLKFNENVKLYLISYLYRIPMQKSVDEKTKETLYSINISEDYLTSVCEVLLRLFSLLELVDAGYSSSKFKTFLFGENVKLVDANIPADEIINDFNKHIEESWKFGGEKRDGILQLIMEYDKNILVFLNEYLYAKEKNISFDFSDSVNVEHIMPASGHNLDAIRKDAGIDTKEEFDEVVNSLGNKILLEENINKSIGKEWFETKKQTSVKQKSGYKDSKFGIAKSLIEYPSKKWEKKDIEMATSRAAKRILKFLFNEGD</sequence>
<dbReference type="RefSeq" id="WP_078777289.1">
    <property type="nucleotide sequence ID" value="NZ_FUWU01000066.1"/>
</dbReference>
<organism evidence="3 4">
    <name type="scientific">Fibrobacter intestinalis</name>
    <dbReference type="NCBI Taxonomy" id="28122"/>
    <lineage>
        <taxon>Bacteria</taxon>
        <taxon>Pseudomonadati</taxon>
        <taxon>Fibrobacterota</taxon>
        <taxon>Fibrobacteria</taxon>
        <taxon>Fibrobacterales</taxon>
        <taxon>Fibrobacteraceae</taxon>
        <taxon>Fibrobacter</taxon>
    </lineage>
</organism>
<gene>
    <name evidence="3" type="ORF">SAMN02745108_02611</name>
</gene>
<dbReference type="STRING" id="28122.SAMN02745108_02611"/>
<dbReference type="Pfam" id="PF03235">
    <property type="entry name" value="GmrSD_N"/>
    <property type="match status" value="1"/>
</dbReference>
<dbReference type="EMBL" id="FUWU01000066">
    <property type="protein sequence ID" value="SKA12587.1"/>
    <property type="molecule type" value="Genomic_DNA"/>
</dbReference>
<dbReference type="PANTHER" id="PTHR35149:SF1">
    <property type="entry name" value="DUF5655 DOMAIN-CONTAINING PROTEIN"/>
    <property type="match status" value="1"/>
</dbReference>
<dbReference type="InterPro" id="IPR004919">
    <property type="entry name" value="GmrSD_N"/>
</dbReference>
<dbReference type="Proteomes" id="UP000190449">
    <property type="component" value="Unassembled WGS sequence"/>
</dbReference>
<feature type="domain" description="GmrSD restriction endonucleases N-terminal" evidence="1">
    <location>
        <begin position="18"/>
        <end position="264"/>
    </location>
</feature>
<evidence type="ECO:0000313" key="3">
    <source>
        <dbReference type="EMBL" id="SKA12587.1"/>
    </source>
</evidence>
<evidence type="ECO:0000313" key="4">
    <source>
        <dbReference type="Proteomes" id="UP000190449"/>
    </source>
</evidence>
<feature type="domain" description="GmrSD restriction endonucleases C-terminal" evidence="2">
    <location>
        <begin position="493"/>
        <end position="609"/>
    </location>
</feature>